<keyword evidence="3" id="KW-1185">Reference proteome</keyword>
<name>A0ABD1T7W1_9LAMI</name>
<evidence type="ECO:0000313" key="3">
    <source>
        <dbReference type="Proteomes" id="UP001604277"/>
    </source>
</evidence>
<proteinExistence type="predicted"/>
<keyword evidence="1" id="KW-1133">Transmembrane helix</keyword>
<protein>
    <submittedName>
        <fullName evidence="2">Uncharacterized protein</fullName>
    </submittedName>
</protein>
<dbReference type="EMBL" id="JBFOLJ010000009">
    <property type="protein sequence ID" value="KAL2508765.1"/>
    <property type="molecule type" value="Genomic_DNA"/>
</dbReference>
<dbReference type="AlphaFoldDB" id="A0ABD1T7W1"/>
<keyword evidence="1" id="KW-0472">Membrane</keyword>
<evidence type="ECO:0000313" key="2">
    <source>
        <dbReference type="EMBL" id="KAL2508765.1"/>
    </source>
</evidence>
<dbReference type="Proteomes" id="UP001604277">
    <property type="component" value="Unassembled WGS sequence"/>
</dbReference>
<organism evidence="2 3">
    <name type="scientific">Forsythia ovata</name>
    <dbReference type="NCBI Taxonomy" id="205694"/>
    <lineage>
        <taxon>Eukaryota</taxon>
        <taxon>Viridiplantae</taxon>
        <taxon>Streptophyta</taxon>
        <taxon>Embryophyta</taxon>
        <taxon>Tracheophyta</taxon>
        <taxon>Spermatophyta</taxon>
        <taxon>Magnoliopsida</taxon>
        <taxon>eudicotyledons</taxon>
        <taxon>Gunneridae</taxon>
        <taxon>Pentapetalae</taxon>
        <taxon>asterids</taxon>
        <taxon>lamiids</taxon>
        <taxon>Lamiales</taxon>
        <taxon>Oleaceae</taxon>
        <taxon>Forsythieae</taxon>
        <taxon>Forsythia</taxon>
    </lineage>
</organism>
<gene>
    <name evidence="2" type="ORF">Fot_32412</name>
</gene>
<reference evidence="3" key="1">
    <citation type="submission" date="2024-07" db="EMBL/GenBank/DDBJ databases">
        <title>Two chromosome-level genome assemblies of Korean endemic species Abeliophyllum distichum and Forsythia ovata (Oleaceae).</title>
        <authorList>
            <person name="Jang H."/>
        </authorList>
    </citation>
    <scope>NUCLEOTIDE SEQUENCE [LARGE SCALE GENOMIC DNA]</scope>
</reference>
<comment type="caution">
    <text evidence="2">The sequence shown here is derived from an EMBL/GenBank/DDBJ whole genome shotgun (WGS) entry which is preliminary data.</text>
</comment>
<sequence>MANSSPTILLISNPQHTTDATTTTTQQFTVANSAVCLLFSQISDFLLFFQISAVAISIFLPFVPSVFRLETSLYSFARAQELASLVPEFRPAFYFSNELVPRPVGINSQVTIEEIQENAQGEEGEETRVINEANSAQWRASCLSNIMTQLLFTVDTVENKGKSS</sequence>
<keyword evidence="1" id="KW-0812">Transmembrane</keyword>
<feature type="transmembrane region" description="Helical" evidence="1">
    <location>
        <begin position="47"/>
        <end position="67"/>
    </location>
</feature>
<accession>A0ABD1T7W1</accession>
<evidence type="ECO:0000256" key="1">
    <source>
        <dbReference type="SAM" id="Phobius"/>
    </source>
</evidence>